<sequence>MIAAVRFASPLPQLDREYDYLFSSDIELTVGSLVEVPFGSGKKPKLGIVVEIKSRSEHAGELASVSKVVSAFPQTSRSVLELCSLVAARQASTFGEVLSFAIPKRFVRAEKNIEPKSLENIPSVERKSLLTDALQGNQKVHFTPQLISTSSGIPDWAIEFANSALHFLLKGKSSLIVLPDYREVRHFELALQMLNLESFSVRHVSTDSGSDRYRNHILASLSIAINYGTRTSCFTPAKDLGFIALWDDGDESHIEQSSPYWNSRDVLLQRQQTENTHLVISSYSPSAESLRLIDLGYLTPLTNPGSLPLVRVTESFTRLDDETFGLISKKVSERKPVLIQIANSGWASAIACSKCKELRKCPNCNSGIWIDPSGLYRCRICKQVDSLPACDCGSSNTRPVRIGATAIADQLRRSFPDAEVLESSGDNPLVSTTASAVLVVATPGAEPDVAGGYDLVVVSDAAQMIGAPRLKALEKAVGSWANAISKGSQNCVVIFVGISGVLAEQLKNLDFKAIVRADFQDRLSLGLPPSTRVASVSVSNKADFQELKLGLEESSLFQRLKFLPSADHLTLVVDYQYADGLAFAQLLTALTSKLTGQSKHKKPGERVYRINMDDSKVI</sequence>
<dbReference type="GO" id="GO:0006310">
    <property type="term" value="P:DNA recombination"/>
    <property type="evidence" value="ECO:0007669"/>
    <property type="project" value="TreeGrafter"/>
</dbReference>
<dbReference type="GO" id="GO:0003677">
    <property type="term" value="F:DNA binding"/>
    <property type="evidence" value="ECO:0007669"/>
    <property type="project" value="UniProtKB-KW"/>
</dbReference>
<dbReference type="InterPro" id="IPR041222">
    <property type="entry name" value="PriA_3primeBD"/>
</dbReference>
<accession>A0A6J6N105</accession>
<evidence type="ECO:0000256" key="1">
    <source>
        <dbReference type="ARBA" id="ARBA00022741"/>
    </source>
</evidence>
<keyword evidence="1" id="KW-0547">Nucleotide-binding</keyword>
<dbReference type="GO" id="GO:0043138">
    <property type="term" value="F:3'-5' DNA helicase activity"/>
    <property type="evidence" value="ECO:0007669"/>
    <property type="project" value="TreeGrafter"/>
</dbReference>
<dbReference type="GO" id="GO:0006270">
    <property type="term" value="P:DNA replication initiation"/>
    <property type="evidence" value="ECO:0007669"/>
    <property type="project" value="TreeGrafter"/>
</dbReference>
<dbReference type="GO" id="GO:0006302">
    <property type="term" value="P:double-strand break repair"/>
    <property type="evidence" value="ECO:0007669"/>
    <property type="project" value="TreeGrafter"/>
</dbReference>
<dbReference type="PANTHER" id="PTHR30580">
    <property type="entry name" value="PRIMOSOMAL PROTEIN N"/>
    <property type="match status" value="1"/>
</dbReference>
<dbReference type="InterPro" id="IPR042115">
    <property type="entry name" value="PriA_3primeBD_sf"/>
</dbReference>
<evidence type="ECO:0000256" key="3">
    <source>
        <dbReference type="ARBA" id="ARBA00023125"/>
    </source>
</evidence>
<dbReference type="GO" id="GO:0005524">
    <property type="term" value="F:ATP binding"/>
    <property type="evidence" value="ECO:0007669"/>
    <property type="project" value="UniProtKB-KW"/>
</dbReference>
<dbReference type="EMBL" id="CAEZXL010000008">
    <property type="protein sequence ID" value="CAB4678898.1"/>
    <property type="molecule type" value="Genomic_DNA"/>
</dbReference>
<dbReference type="AlphaFoldDB" id="A0A6J6N105"/>
<organism evidence="5">
    <name type="scientific">freshwater metagenome</name>
    <dbReference type="NCBI Taxonomy" id="449393"/>
    <lineage>
        <taxon>unclassified sequences</taxon>
        <taxon>metagenomes</taxon>
        <taxon>ecological metagenomes</taxon>
    </lineage>
</organism>
<dbReference type="Gene3D" id="3.40.1440.60">
    <property type="entry name" value="PriA, 3(prime) DNA-binding domain"/>
    <property type="match status" value="1"/>
</dbReference>
<gene>
    <name evidence="5" type="ORF">UFOPK2373_00107</name>
</gene>
<keyword evidence="3" id="KW-0238">DNA-binding</keyword>
<reference evidence="5" key="1">
    <citation type="submission" date="2020-05" db="EMBL/GenBank/DDBJ databases">
        <authorList>
            <person name="Chiriac C."/>
            <person name="Salcher M."/>
            <person name="Ghai R."/>
            <person name="Kavagutti S V."/>
        </authorList>
    </citation>
    <scope>NUCLEOTIDE SEQUENCE</scope>
</reference>
<name>A0A6J6N105_9ZZZZ</name>
<evidence type="ECO:0000259" key="4">
    <source>
        <dbReference type="Pfam" id="PF17764"/>
    </source>
</evidence>
<keyword evidence="2" id="KW-0067">ATP-binding</keyword>
<dbReference type="PANTHER" id="PTHR30580:SF0">
    <property type="entry name" value="PRIMOSOMAL PROTEIN N"/>
    <property type="match status" value="1"/>
</dbReference>
<feature type="domain" description="Primosomal protein N' 3' DNA-binding" evidence="4">
    <location>
        <begin position="10"/>
        <end position="103"/>
    </location>
</feature>
<proteinExistence type="predicted"/>
<evidence type="ECO:0000313" key="5">
    <source>
        <dbReference type="EMBL" id="CAB4678898.1"/>
    </source>
</evidence>
<dbReference type="Pfam" id="PF17764">
    <property type="entry name" value="PriA_3primeBD"/>
    <property type="match status" value="1"/>
</dbReference>
<protein>
    <submittedName>
        <fullName evidence="5">Unannotated protein</fullName>
    </submittedName>
</protein>
<dbReference type="Gene3D" id="3.40.50.300">
    <property type="entry name" value="P-loop containing nucleotide triphosphate hydrolases"/>
    <property type="match status" value="1"/>
</dbReference>
<evidence type="ECO:0000256" key="2">
    <source>
        <dbReference type="ARBA" id="ARBA00022840"/>
    </source>
</evidence>
<dbReference type="InterPro" id="IPR027417">
    <property type="entry name" value="P-loop_NTPase"/>
</dbReference>